<evidence type="ECO:0000313" key="3">
    <source>
        <dbReference type="Proteomes" id="UP000015442"/>
    </source>
</evidence>
<keyword evidence="1" id="KW-0472">Membrane</keyword>
<dbReference type="AlphaFoldDB" id="T0GVB3"/>
<evidence type="ECO:0000256" key="1">
    <source>
        <dbReference type="SAM" id="Phobius"/>
    </source>
</evidence>
<comment type="caution">
    <text evidence="2">The sequence shown here is derived from an EMBL/GenBank/DDBJ whole genome shotgun (WGS) entry which is preliminary data.</text>
</comment>
<reference evidence="2 3" key="1">
    <citation type="submission" date="2013-05" db="EMBL/GenBank/DDBJ databases">
        <authorList>
            <person name="Harkins D.M."/>
            <person name="Durkin A.S."/>
            <person name="Brinkac L.M."/>
            <person name="Haft D.H."/>
            <person name="Selengut J.D."/>
            <person name="Sanka R."/>
            <person name="DePew J."/>
            <person name="Purushe J."/>
            <person name="Hartskeerl R.A."/>
            <person name="Ahmed A."/>
            <person name="van der Linden H."/>
            <person name="Goris M.G.A."/>
            <person name="Vinetz J.M."/>
            <person name="Sutton G.G."/>
            <person name="Nierman W.C."/>
            <person name="Fouts D.E."/>
        </authorList>
    </citation>
    <scope>NUCLEOTIDE SEQUENCE [LARGE SCALE GENOMIC DNA]</scope>
    <source>
        <strain evidence="2 3">CZ214</strain>
    </source>
</reference>
<dbReference type="EMBL" id="AKWY02000012">
    <property type="protein sequence ID" value="EQA72867.1"/>
    <property type="molecule type" value="Genomic_DNA"/>
</dbReference>
<organism evidence="2 3">
    <name type="scientific">Leptospira noguchii serovar Panama str. CZ214</name>
    <dbReference type="NCBI Taxonomy" id="1001595"/>
    <lineage>
        <taxon>Bacteria</taxon>
        <taxon>Pseudomonadati</taxon>
        <taxon>Spirochaetota</taxon>
        <taxon>Spirochaetia</taxon>
        <taxon>Leptospirales</taxon>
        <taxon>Leptospiraceae</taxon>
        <taxon>Leptospira</taxon>
    </lineage>
</organism>
<feature type="transmembrane region" description="Helical" evidence="1">
    <location>
        <begin position="6"/>
        <end position="31"/>
    </location>
</feature>
<name>T0GVB3_9LEPT</name>
<keyword evidence="1" id="KW-0812">Transmembrane</keyword>
<keyword evidence="1" id="KW-1133">Transmembrane helix</keyword>
<dbReference type="Proteomes" id="UP000015442">
    <property type="component" value="Unassembled WGS sequence"/>
</dbReference>
<sequence length="67" mass="8050">MEEYFYFFGLLAFTFILSIIFESPFYFFILPKSLSLLKKIQEFLIIHLISYIFLILFFIGFFGLANL</sequence>
<feature type="transmembrane region" description="Helical" evidence="1">
    <location>
        <begin position="43"/>
        <end position="65"/>
    </location>
</feature>
<gene>
    <name evidence="2" type="ORF">LEP1GSC059_3325</name>
</gene>
<accession>T0GVB3</accession>
<protein>
    <submittedName>
        <fullName evidence="2">Uncharacterized protein</fullName>
    </submittedName>
</protein>
<evidence type="ECO:0000313" key="2">
    <source>
        <dbReference type="EMBL" id="EQA72867.1"/>
    </source>
</evidence>
<proteinExistence type="predicted"/>